<dbReference type="InterPro" id="IPR006531">
    <property type="entry name" value="Gp5/Vgr_OB"/>
</dbReference>
<dbReference type="InterPro" id="IPR006533">
    <property type="entry name" value="T6SS_Vgr_RhsGE"/>
</dbReference>
<sequence length="884" mass="96726">MPTAITLTTPLPPADLRFESLTHSAGLSTLEEMRLQLLSDKPDLHPEDLLGHPINVAIELRDGAKRHLHGYCARFSFGRHQGRYYGYQAEVVPWLWFLTRRSDCRIFQELDVKEIVEKVFENHAAIASFEFKLTRVYRKRTYCVQYRETDFNFVARLLEDEGIYWFFEHSEGQHKLILVDMASEHATVPGYEALPFYANTGQLSPDVDFVTNWNFSRQVKSGKVALTSYNFEKPGTALKVALALQREYELSNYELFDFQGDYQAVADGEQLIDNRMDEVQARFEQLTGLSNAHGLTTGHLFALTRHPRGDQNAEYLVVQTQIKASLTGSESGSDGDDGEYRCVFSAMPSSQQFRPARRTPKPFVQGPQSAVVVGPAGEEIFTDSHGRVKVQFHWDRYGKKNETSSCWMRVSHPWAGKSFGAIHIPRIGQEVIVDFLEGDPDQPLVTGRVYNADQTPPWELPANATQSGILTRSSKGGSYNNANALRFEDKKGAEQVWFHAEKNMDTSVENDESRSIGHDQTTIVRNHQKINVLKGREVSVEDDGETYYVKGLRKVFVKGHQVQTVTDGYDTIVTNERGEYTKGDRKCWTSGKYIFKSTEAYFDVGPLLFIKGTEFKLKASGAMFMEAGGDHNHKAANFKFSSLGNFDFTGNKFNRTIFEGNDTVLGANTNTYIGVSRETVMGPATEVYSGMKNSTAAGIAIDGFMGMQVSNFLGLTMSNAAALSIENAGINLGMTGIDLTMSGLGLENNAIKLLNGGGASGAGAAASLSAGPGVAAVLAAALGGGFALGFGGAGTMDARTQGQNDVDTLLNNPELTPAVRERLKQALDSRFTHPTAEEYSATIPQSQIDAQTASLANGTPGASPANDPTSSLGAPADSAPPTGP</sequence>
<dbReference type="NCBIfam" id="TIGR01646">
    <property type="entry name" value="vgr_GE"/>
    <property type="match status" value="1"/>
</dbReference>
<accession>A0ABX2ECE8</accession>
<evidence type="ECO:0000256" key="1">
    <source>
        <dbReference type="ARBA" id="ARBA00004613"/>
    </source>
</evidence>
<name>A0ABX2ECE8_9BURK</name>
<feature type="region of interest" description="Disordered" evidence="4">
    <location>
        <begin position="837"/>
        <end position="884"/>
    </location>
</feature>
<dbReference type="SUPFAM" id="SSF69279">
    <property type="entry name" value="Phage tail proteins"/>
    <property type="match status" value="2"/>
</dbReference>
<dbReference type="Pfam" id="PF04717">
    <property type="entry name" value="Phage_base_V"/>
    <property type="match status" value="1"/>
</dbReference>
<dbReference type="Gene3D" id="3.55.50.10">
    <property type="entry name" value="Baseplate protein-like domains"/>
    <property type="match status" value="1"/>
</dbReference>
<keyword evidence="8" id="KW-1185">Reference proteome</keyword>
<dbReference type="RefSeq" id="WP_173121552.1">
    <property type="nucleotide sequence ID" value="NZ_JABRWJ010000002.1"/>
</dbReference>
<feature type="compositionally biased region" description="Polar residues" evidence="4">
    <location>
        <begin position="842"/>
        <end position="857"/>
    </location>
</feature>
<comment type="similarity">
    <text evidence="2">Belongs to the VgrG protein family.</text>
</comment>
<dbReference type="SUPFAM" id="SSF69349">
    <property type="entry name" value="Phage fibre proteins"/>
    <property type="match status" value="1"/>
</dbReference>
<dbReference type="EMBL" id="JABRWJ010000002">
    <property type="protein sequence ID" value="NRF66457.1"/>
    <property type="molecule type" value="Genomic_DNA"/>
</dbReference>
<dbReference type="InterPro" id="IPR017847">
    <property type="entry name" value="T6SS_RhsGE_Vgr_subset"/>
</dbReference>
<dbReference type="Proteomes" id="UP000737171">
    <property type="component" value="Unassembled WGS sequence"/>
</dbReference>
<dbReference type="NCBIfam" id="TIGR03361">
    <property type="entry name" value="VI_Rhs_Vgr"/>
    <property type="match status" value="1"/>
</dbReference>
<reference evidence="7 8" key="1">
    <citation type="submission" date="2020-05" db="EMBL/GenBank/DDBJ databases">
        <title>Aquincola sp. isolate from soil.</title>
        <authorList>
            <person name="Han J."/>
            <person name="Kim D.-U."/>
        </authorList>
    </citation>
    <scope>NUCLEOTIDE SEQUENCE [LARGE SCALE GENOMIC DNA]</scope>
    <source>
        <strain evidence="7 8">S2</strain>
    </source>
</reference>
<dbReference type="InterPro" id="IPR037026">
    <property type="entry name" value="Vgr_OB-fold_dom_sf"/>
</dbReference>
<dbReference type="InterPro" id="IPR050708">
    <property type="entry name" value="T6SS_VgrG/RHS"/>
</dbReference>
<dbReference type="Pfam" id="PF05954">
    <property type="entry name" value="Phage_GPD"/>
    <property type="match status" value="1"/>
</dbReference>
<evidence type="ECO:0000256" key="4">
    <source>
        <dbReference type="SAM" id="MobiDB-lite"/>
    </source>
</evidence>
<dbReference type="PANTHER" id="PTHR32305:SF15">
    <property type="entry name" value="PROTEIN RHSA-RELATED"/>
    <property type="match status" value="1"/>
</dbReference>
<dbReference type="Gene3D" id="4.10.220.110">
    <property type="match status" value="1"/>
</dbReference>
<evidence type="ECO:0000313" key="7">
    <source>
        <dbReference type="EMBL" id="NRF66457.1"/>
    </source>
</evidence>
<keyword evidence="3" id="KW-0964">Secreted</keyword>
<gene>
    <name evidence="7" type="ORF">HLB44_05630</name>
</gene>
<evidence type="ECO:0000259" key="5">
    <source>
        <dbReference type="Pfam" id="PF04717"/>
    </source>
</evidence>
<dbReference type="Gene3D" id="2.40.50.230">
    <property type="entry name" value="Gp5 N-terminal domain"/>
    <property type="match status" value="1"/>
</dbReference>
<protein>
    <submittedName>
        <fullName evidence="7">Type VI secretion system tip protein VgrG</fullName>
    </submittedName>
</protein>
<proteinExistence type="inferred from homology"/>
<comment type="caution">
    <text evidence="7">The sequence shown here is derived from an EMBL/GenBank/DDBJ whole genome shotgun (WGS) entry which is preliminary data.</text>
</comment>
<dbReference type="Gene3D" id="2.30.110.50">
    <property type="match status" value="1"/>
</dbReference>
<evidence type="ECO:0000256" key="3">
    <source>
        <dbReference type="ARBA" id="ARBA00022525"/>
    </source>
</evidence>
<feature type="domain" description="Gp5/Type VI secretion system Vgr C-terminal trimerisation" evidence="6">
    <location>
        <begin position="467"/>
        <end position="574"/>
    </location>
</feature>
<evidence type="ECO:0000259" key="6">
    <source>
        <dbReference type="Pfam" id="PF22178"/>
    </source>
</evidence>
<evidence type="ECO:0000256" key="2">
    <source>
        <dbReference type="ARBA" id="ARBA00005558"/>
    </source>
</evidence>
<dbReference type="PANTHER" id="PTHR32305">
    <property type="match status" value="1"/>
</dbReference>
<dbReference type="Pfam" id="PF22178">
    <property type="entry name" value="Gp5_trimer_C"/>
    <property type="match status" value="1"/>
</dbReference>
<feature type="domain" description="Gp5/Type VI secretion system Vgr protein OB-fold" evidence="5">
    <location>
        <begin position="383"/>
        <end position="450"/>
    </location>
</feature>
<organism evidence="7 8">
    <name type="scientific">Pseudaquabacterium terrae</name>
    <dbReference type="NCBI Taxonomy" id="2732868"/>
    <lineage>
        <taxon>Bacteria</taxon>
        <taxon>Pseudomonadati</taxon>
        <taxon>Pseudomonadota</taxon>
        <taxon>Betaproteobacteria</taxon>
        <taxon>Burkholderiales</taxon>
        <taxon>Sphaerotilaceae</taxon>
        <taxon>Pseudaquabacterium</taxon>
    </lineage>
</organism>
<evidence type="ECO:0000313" key="8">
    <source>
        <dbReference type="Proteomes" id="UP000737171"/>
    </source>
</evidence>
<dbReference type="InterPro" id="IPR054030">
    <property type="entry name" value="Gp5_Vgr_C"/>
</dbReference>
<comment type="subcellular location">
    <subcellularLocation>
        <location evidence="1">Secreted</location>
    </subcellularLocation>
</comment>
<dbReference type="SUPFAM" id="SSF69255">
    <property type="entry name" value="gp5 N-terminal domain-like"/>
    <property type="match status" value="1"/>
</dbReference>